<dbReference type="AlphaFoldDB" id="A0A395LX02"/>
<evidence type="ECO:0000313" key="1">
    <source>
        <dbReference type="EMBL" id="RFM23122.1"/>
    </source>
</evidence>
<sequence>MTKPIDSHPDSVLLSETAKGAVRYCPNCHRISVEFENLLVEFTLQEFLSFRHSLDLMDFEAIAEQNACLPLRRKLIWEFKNSPLKGIFHLNEVAELTTLVRSAETALTHFHLRGSAINYPTN</sequence>
<protein>
    <submittedName>
        <fullName evidence="1">Uncharacterized protein</fullName>
    </submittedName>
</protein>
<proteinExistence type="predicted"/>
<dbReference type="InterPro" id="IPR046508">
    <property type="entry name" value="DUF6686"/>
</dbReference>
<accession>A0A395LX02</accession>
<dbReference type="Proteomes" id="UP000266389">
    <property type="component" value="Unassembled WGS sequence"/>
</dbReference>
<evidence type="ECO:0000313" key="2">
    <source>
        <dbReference type="Proteomes" id="UP000266389"/>
    </source>
</evidence>
<name>A0A395LX02_9BACT</name>
<dbReference type="EMBL" id="PHFL01000070">
    <property type="protein sequence ID" value="RFM23122.1"/>
    <property type="molecule type" value="Genomic_DNA"/>
</dbReference>
<dbReference type="Pfam" id="PF20391">
    <property type="entry name" value="DUF6686"/>
    <property type="match status" value="1"/>
</dbReference>
<organism evidence="1 2">
    <name type="scientific">Candidatus Thermochlorobacter aerophilus</name>
    <dbReference type="NCBI Taxonomy" id="1868324"/>
    <lineage>
        <taxon>Bacteria</taxon>
        <taxon>Pseudomonadati</taxon>
        <taxon>Chlorobiota</taxon>
        <taxon>Chlorobiia</taxon>
        <taxon>Chlorobiales</taxon>
        <taxon>Candidatus Thermochlorobacteriaceae</taxon>
        <taxon>Candidatus Thermochlorobacter</taxon>
    </lineage>
</organism>
<comment type="caution">
    <text evidence="1">The sequence shown here is derived from an EMBL/GenBank/DDBJ whole genome shotgun (WGS) entry which is preliminary data.</text>
</comment>
<gene>
    <name evidence="1" type="ORF">D0433_12700</name>
</gene>
<reference evidence="1 2" key="1">
    <citation type="journal article" date="2011" name="ISME J.">
        <title>Community ecology of hot spring cyanobacterial mats: predominant populations and their functional potential.</title>
        <authorList>
            <person name="Klatt C.G."/>
            <person name="Wood J.M."/>
            <person name="Rusch D.B."/>
            <person name="Bateson M.M."/>
            <person name="Hamamura N."/>
            <person name="Heidelberg J.F."/>
            <person name="Grossman A.R."/>
            <person name="Bhaya D."/>
            <person name="Cohan F.M."/>
            <person name="Kuhl M."/>
            <person name="Bryant D.A."/>
            <person name="Ward D.M."/>
        </authorList>
    </citation>
    <scope>NUCLEOTIDE SEQUENCE [LARGE SCALE GENOMIC DNA]</scope>
    <source>
        <strain evidence="1">OS</strain>
    </source>
</reference>